<name>A0A5C4WWG6_9ACTN</name>
<accession>A0A5C4WWG6</accession>
<evidence type="ECO:0000256" key="7">
    <source>
        <dbReference type="SAM" id="Phobius"/>
    </source>
</evidence>
<dbReference type="EMBL" id="VDLX02000001">
    <property type="protein sequence ID" value="KAB8197787.1"/>
    <property type="molecule type" value="Genomic_DNA"/>
</dbReference>
<feature type="transmembrane region" description="Helical" evidence="7">
    <location>
        <begin position="261"/>
        <end position="283"/>
    </location>
</feature>
<keyword evidence="3 7" id="KW-0812">Transmembrane</keyword>
<protein>
    <submittedName>
        <fullName evidence="8">YihY/virulence factor BrkB family protein</fullName>
    </submittedName>
</protein>
<keyword evidence="5 7" id="KW-0472">Membrane</keyword>
<feature type="compositionally biased region" description="Pro residues" evidence="6">
    <location>
        <begin position="337"/>
        <end position="352"/>
    </location>
</feature>
<keyword evidence="2" id="KW-1003">Cell membrane</keyword>
<keyword evidence="4 7" id="KW-1133">Transmembrane helix</keyword>
<feature type="transmembrane region" description="Helical" evidence="7">
    <location>
        <begin position="111"/>
        <end position="130"/>
    </location>
</feature>
<reference evidence="8 9" key="1">
    <citation type="submission" date="2019-10" db="EMBL/GenBank/DDBJ databases">
        <title>Nonomuraea sp. nov., isolated from Phyllanthus amarus.</title>
        <authorList>
            <person name="Klykleung N."/>
            <person name="Tanasupawat S."/>
        </authorList>
    </citation>
    <scope>NUCLEOTIDE SEQUENCE [LARGE SCALE GENOMIC DNA]</scope>
    <source>
        <strain evidence="8 9">PA1-10</strain>
    </source>
</reference>
<dbReference type="RefSeq" id="WP_139628526.1">
    <property type="nucleotide sequence ID" value="NZ_VDLX02000001.1"/>
</dbReference>
<dbReference type="PANTHER" id="PTHR30213:SF1">
    <property type="entry name" value="INNER MEMBRANE PROTEIN YHJD"/>
    <property type="match status" value="1"/>
</dbReference>
<feature type="transmembrane region" description="Helical" evidence="7">
    <location>
        <begin position="47"/>
        <end position="70"/>
    </location>
</feature>
<keyword evidence="9" id="KW-1185">Reference proteome</keyword>
<evidence type="ECO:0000256" key="3">
    <source>
        <dbReference type="ARBA" id="ARBA00022692"/>
    </source>
</evidence>
<feature type="transmembrane region" description="Helical" evidence="7">
    <location>
        <begin position="155"/>
        <end position="176"/>
    </location>
</feature>
<dbReference type="Proteomes" id="UP000312512">
    <property type="component" value="Unassembled WGS sequence"/>
</dbReference>
<evidence type="ECO:0000313" key="8">
    <source>
        <dbReference type="EMBL" id="KAB8197787.1"/>
    </source>
</evidence>
<dbReference type="PANTHER" id="PTHR30213">
    <property type="entry name" value="INNER MEMBRANE PROTEIN YHJD"/>
    <property type="match status" value="1"/>
</dbReference>
<dbReference type="OrthoDB" id="4127374at2"/>
<organism evidence="8 9">
    <name type="scientific">Nonomuraea phyllanthi</name>
    <dbReference type="NCBI Taxonomy" id="2219224"/>
    <lineage>
        <taxon>Bacteria</taxon>
        <taxon>Bacillati</taxon>
        <taxon>Actinomycetota</taxon>
        <taxon>Actinomycetes</taxon>
        <taxon>Streptosporangiales</taxon>
        <taxon>Streptosporangiaceae</taxon>
        <taxon>Nonomuraea</taxon>
    </lineage>
</organism>
<evidence type="ECO:0000256" key="2">
    <source>
        <dbReference type="ARBA" id="ARBA00022475"/>
    </source>
</evidence>
<sequence>MASLKERIAAVKAWVRGKVNYWRVRRLSFDHLLRAIRRYQQQSGDRLAGAVTYFAFLSFFPLLALSYAVLGFVVATSGTTRQALEQAIAERLPGIAGQLNLEAIARARETAGLIGLLGLLYAGLGALDALRQALREMSMAVTPAPSFFAGKLRDLVSIIMIGVTMIVSVLVAGFATTATDKVMHFVFGGGSAVATWVWRAAGVAAAVGADWLLFLILLGWVARPTQPFRVIAKGALIGAIGFGLLKQLATLLLGHTLGNPIYGTFAVIVGLLIWINFSARLVLYVAAWTATAGYCPPPVPSPIPASGAQPDDGPLPGRACDPSHPPEPDARRRPARPPEPSPRPRPSHPPEPGPRRRPGDPASAPDA</sequence>
<comment type="caution">
    <text evidence="8">The sequence shown here is derived from an EMBL/GenBank/DDBJ whole genome shotgun (WGS) entry which is preliminary data.</text>
</comment>
<gene>
    <name evidence="8" type="ORF">FH608_004490</name>
</gene>
<proteinExistence type="predicted"/>
<evidence type="ECO:0000256" key="1">
    <source>
        <dbReference type="ARBA" id="ARBA00004651"/>
    </source>
</evidence>
<dbReference type="GO" id="GO:0005886">
    <property type="term" value="C:plasma membrane"/>
    <property type="evidence" value="ECO:0007669"/>
    <property type="project" value="UniProtKB-SubCell"/>
</dbReference>
<comment type="subcellular location">
    <subcellularLocation>
        <location evidence="1">Cell membrane</location>
        <topology evidence="1">Multi-pass membrane protein</topology>
    </subcellularLocation>
</comment>
<evidence type="ECO:0000256" key="5">
    <source>
        <dbReference type="ARBA" id="ARBA00023136"/>
    </source>
</evidence>
<evidence type="ECO:0000313" key="9">
    <source>
        <dbReference type="Proteomes" id="UP000312512"/>
    </source>
</evidence>
<dbReference type="AlphaFoldDB" id="A0A5C4WWG6"/>
<dbReference type="InterPro" id="IPR017039">
    <property type="entry name" value="Virul_fac_BrkB"/>
</dbReference>
<evidence type="ECO:0000256" key="6">
    <source>
        <dbReference type="SAM" id="MobiDB-lite"/>
    </source>
</evidence>
<feature type="region of interest" description="Disordered" evidence="6">
    <location>
        <begin position="301"/>
        <end position="367"/>
    </location>
</feature>
<dbReference type="Pfam" id="PF03631">
    <property type="entry name" value="Virul_fac_BrkB"/>
    <property type="match status" value="1"/>
</dbReference>
<feature type="transmembrane region" description="Helical" evidence="7">
    <location>
        <begin position="230"/>
        <end position="249"/>
    </location>
</feature>
<evidence type="ECO:0000256" key="4">
    <source>
        <dbReference type="ARBA" id="ARBA00022989"/>
    </source>
</evidence>
<feature type="transmembrane region" description="Helical" evidence="7">
    <location>
        <begin position="196"/>
        <end position="218"/>
    </location>
</feature>